<protein>
    <submittedName>
        <fullName evidence="1">Uncharacterized protein</fullName>
    </submittedName>
</protein>
<reference evidence="2" key="1">
    <citation type="submission" date="2011-08" db="EMBL/GenBank/DDBJ databases">
        <authorList>
            <person name="Rombauts S."/>
        </authorList>
    </citation>
    <scope>NUCLEOTIDE SEQUENCE</scope>
    <source>
        <strain evidence="2">London</strain>
    </source>
</reference>
<dbReference type="EnsemblMetazoa" id="tetur04g01250.1">
    <property type="protein sequence ID" value="tetur04g01250.1"/>
    <property type="gene ID" value="tetur04g01250"/>
</dbReference>
<dbReference type="HOGENOM" id="CLU_667865_0_0_1"/>
<dbReference type="eggNOG" id="ENOG502S6Q8">
    <property type="taxonomic scope" value="Eukaryota"/>
</dbReference>
<proteinExistence type="predicted"/>
<keyword evidence="2" id="KW-1185">Reference proteome</keyword>
<dbReference type="STRING" id="32264.T1K1F9"/>
<reference evidence="1" key="2">
    <citation type="submission" date="2015-06" db="UniProtKB">
        <authorList>
            <consortium name="EnsemblMetazoa"/>
        </authorList>
    </citation>
    <scope>IDENTIFICATION</scope>
</reference>
<evidence type="ECO:0000313" key="2">
    <source>
        <dbReference type="Proteomes" id="UP000015104"/>
    </source>
</evidence>
<sequence length="403" mass="45983">MILLANDWLAENPSWKAINCESVTLLFKPNESGSLELRPTDASFYIYGSAKQHIVKALRLWIKRQPTDSTDDSENVSKAKPQILDYLDIIPENRGDGDSFCPKFENLNQCVERINKMVREKKINGTIITVESLNCEAEIDWKINPEQTLNFFTNKTVTILRIFYEKGPPSELEIGIKDFVPQNLSGGGFFKRPKFEPFSLVLTRSTKWLIENPDVTFRNAQSLDIKLKSLGPCDVTSMAYTEHGDYLKIFRIAYTKPLKCKSNQSLNIDNNNIVETKSLVLASKLFMPTKKGESLTEIRQRLEDWINVSHKDQIVGEINKPIEILSAETVEVFCRSDDNELEKAVDDTFQYNRFGTKNGYIFMSLRVYFHLPGLPNLLIPSDDDNLIQSMALNNENTSSCTIL</sequence>
<dbReference type="Proteomes" id="UP000015104">
    <property type="component" value="Unassembled WGS sequence"/>
</dbReference>
<name>T1K1F9_TETUR</name>
<accession>T1K1F9</accession>
<dbReference type="AlphaFoldDB" id="T1K1F9"/>
<dbReference type="EMBL" id="CAEY01001352">
    <property type="status" value="NOT_ANNOTATED_CDS"/>
    <property type="molecule type" value="Genomic_DNA"/>
</dbReference>
<organism evidence="1 2">
    <name type="scientific">Tetranychus urticae</name>
    <name type="common">Two-spotted spider mite</name>
    <dbReference type="NCBI Taxonomy" id="32264"/>
    <lineage>
        <taxon>Eukaryota</taxon>
        <taxon>Metazoa</taxon>
        <taxon>Ecdysozoa</taxon>
        <taxon>Arthropoda</taxon>
        <taxon>Chelicerata</taxon>
        <taxon>Arachnida</taxon>
        <taxon>Acari</taxon>
        <taxon>Acariformes</taxon>
        <taxon>Trombidiformes</taxon>
        <taxon>Prostigmata</taxon>
        <taxon>Eleutherengona</taxon>
        <taxon>Raphignathae</taxon>
        <taxon>Tetranychoidea</taxon>
        <taxon>Tetranychidae</taxon>
        <taxon>Tetranychus</taxon>
    </lineage>
</organism>
<evidence type="ECO:0000313" key="1">
    <source>
        <dbReference type="EnsemblMetazoa" id="tetur04g01250.1"/>
    </source>
</evidence>